<protein>
    <recommendedName>
        <fullName evidence="5">ATP-grasp domain-containing protein</fullName>
    </recommendedName>
</protein>
<dbReference type="InterPro" id="IPR011761">
    <property type="entry name" value="ATP-grasp"/>
</dbReference>
<dbReference type="GO" id="GO:0005524">
    <property type="term" value="F:ATP binding"/>
    <property type="evidence" value="ECO:0007669"/>
    <property type="project" value="UniProtKB-UniRule"/>
</dbReference>
<evidence type="ECO:0000256" key="4">
    <source>
        <dbReference type="PROSITE-ProRule" id="PRU00409"/>
    </source>
</evidence>
<evidence type="ECO:0000256" key="3">
    <source>
        <dbReference type="ARBA" id="ARBA00022840"/>
    </source>
</evidence>
<sequence length="425" mass="48956">MRNDDYCVIVDAYSTGNQMAKHFKEYGFEVIHVQSSKIISSVFEPSFRRKEFEINIIHNGNLIETLEQIKQYNPKHIVPGAETGVELANELAKELYLLRNDDDKVHARRNKFIMNELIREEKLPAVEQLKTNDSEKAIDWALDLNKWPVVVKPLHSAASDGVAFCYNENELKDAFNKIVNIENSLGILNDEVLVQRYLEGPHYVVNAMTHEGKHFITDIWRHDFFKGNGTTVIYDKIQLMPYDRKHYYEMTKYVEDIITILGIQYGPTHTEVRLTNEGPRLVEVNCRTMGLSLKEEVISDALSYSHSSLAVDCYANPKKLLETLQNQENYCIKKYVSVVFLNSQQEGVIESIDGIDFVKGLLSFADIQLSKNVGDHLYKTTNVETHPGFVILTSTSKEQIENDYLELRRLEESEGFFKTKMLVKK</sequence>
<dbReference type="RefSeq" id="WP_001243216.1">
    <property type="nucleotide sequence ID" value="NZ_JH791881.1"/>
</dbReference>
<evidence type="ECO:0000256" key="1">
    <source>
        <dbReference type="ARBA" id="ARBA00022598"/>
    </source>
</evidence>
<name>A0A9W5KWZ0_BACCE</name>
<dbReference type="EMBL" id="AHFG01000031">
    <property type="protein sequence ID" value="EJR71544.1"/>
    <property type="molecule type" value="Genomic_DNA"/>
</dbReference>
<keyword evidence="3 4" id="KW-0067">ATP-binding</keyword>
<dbReference type="InterPro" id="IPR052032">
    <property type="entry name" value="ATP-dep_AA_Ligase"/>
</dbReference>
<gene>
    <name evidence="6" type="ORF">IK5_03010</name>
</gene>
<evidence type="ECO:0000259" key="5">
    <source>
        <dbReference type="PROSITE" id="PS50975"/>
    </source>
</evidence>
<evidence type="ECO:0000313" key="7">
    <source>
        <dbReference type="Proteomes" id="UP000006967"/>
    </source>
</evidence>
<feature type="domain" description="ATP-grasp" evidence="5">
    <location>
        <begin position="115"/>
        <end position="315"/>
    </location>
</feature>
<accession>A0A9W5KWZ0</accession>
<dbReference type="SUPFAM" id="SSF56059">
    <property type="entry name" value="Glutathione synthetase ATP-binding domain-like"/>
    <property type="match status" value="1"/>
</dbReference>
<dbReference type="GO" id="GO:0016874">
    <property type="term" value="F:ligase activity"/>
    <property type="evidence" value="ECO:0007669"/>
    <property type="project" value="UniProtKB-KW"/>
</dbReference>
<reference evidence="6 7" key="1">
    <citation type="submission" date="2012-04" db="EMBL/GenBank/DDBJ databases">
        <title>The Genome Sequence of Bacillus cereus VD154.</title>
        <authorList>
            <consortium name="The Broad Institute Genome Sequencing Platform"/>
            <consortium name="The Broad Institute Genome Sequencing Center for Infectious Disease"/>
            <person name="Feldgarden M."/>
            <person name="Van der Auwera G.A."/>
            <person name="Mahillon J."/>
            <person name="Duprez V."/>
            <person name="Timmery S."/>
            <person name="Mattelet C."/>
            <person name="Dierick K."/>
            <person name="Sun M."/>
            <person name="Yu Z."/>
            <person name="Zhu L."/>
            <person name="Hu X."/>
            <person name="Shank E.B."/>
            <person name="Swiecicka I."/>
            <person name="Hansen B.M."/>
            <person name="Andrup L."/>
            <person name="Young S.K."/>
            <person name="Zeng Q."/>
            <person name="Gargeya S."/>
            <person name="Fitzgerald M."/>
            <person name="Haas B."/>
            <person name="Abouelleil A."/>
            <person name="Alvarado L."/>
            <person name="Arachchi H.M."/>
            <person name="Berlin A."/>
            <person name="Chapman S.B."/>
            <person name="Goldberg J."/>
            <person name="Griggs A."/>
            <person name="Gujja S."/>
            <person name="Hansen M."/>
            <person name="Howarth C."/>
            <person name="Imamovic A."/>
            <person name="Larimer J."/>
            <person name="McCowen C."/>
            <person name="Montmayeur A."/>
            <person name="Murphy C."/>
            <person name="Neiman D."/>
            <person name="Pearson M."/>
            <person name="Priest M."/>
            <person name="Roberts A."/>
            <person name="Saif S."/>
            <person name="Shea T."/>
            <person name="Sisk P."/>
            <person name="Sykes S."/>
            <person name="Wortman J."/>
            <person name="Nusbaum C."/>
            <person name="Birren B."/>
        </authorList>
    </citation>
    <scope>NUCLEOTIDE SEQUENCE [LARGE SCALE GENOMIC DNA]</scope>
    <source>
        <strain evidence="6 7">VD154</strain>
    </source>
</reference>
<dbReference type="AlphaFoldDB" id="A0A9W5KWZ0"/>
<organism evidence="6 7">
    <name type="scientific">Bacillus cereus VD154</name>
    <dbReference type="NCBI Taxonomy" id="1053238"/>
    <lineage>
        <taxon>Bacteria</taxon>
        <taxon>Bacillati</taxon>
        <taxon>Bacillota</taxon>
        <taxon>Bacilli</taxon>
        <taxon>Bacillales</taxon>
        <taxon>Bacillaceae</taxon>
        <taxon>Bacillus</taxon>
        <taxon>Bacillus cereus group</taxon>
    </lineage>
</organism>
<dbReference type="Proteomes" id="UP000006967">
    <property type="component" value="Unassembled WGS sequence"/>
</dbReference>
<evidence type="ECO:0000313" key="6">
    <source>
        <dbReference type="EMBL" id="EJR71544.1"/>
    </source>
</evidence>
<keyword evidence="1" id="KW-0436">Ligase</keyword>
<dbReference type="Gene3D" id="3.30.470.20">
    <property type="entry name" value="ATP-grasp fold, B domain"/>
    <property type="match status" value="1"/>
</dbReference>
<dbReference type="NCBIfam" id="NF005543">
    <property type="entry name" value="PRK07206.1"/>
    <property type="match status" value="1"/>
</dbReference>
<proteinExistence type="predicted"/>
<dbReference type="PANTHER" id="PTHR43585">
    <property type="entry name" value="FUMIPYRROLE BIOSYNTHESIS PROTEIN C"/>
    <property type="match status" value="1"/>
</dbReference>
<dbReference type="PROSITE" id="PS50975">
    <property type="entry name" value="ATP_GRASP"/>
    <property type="match status" value="1"/>
</dbReference>
<comment type="caution">
    <text evidence="6">The sequence shown here is derived from an EMBL/GenBank/DDBJ whole genome shotgun (WGS) entry which is preliminary data.</text>
</comment>
<dbReference type="GO" id="GO:0046872">
    <property type="term" value="F:metal ion binding"/>
    <property type="evidence" value="ECO:0007669"/>
    <property type="project" value="InterPro"/>
</dbReference>
<evidence type="ECO:0000256" key="2">
    <source>
        <dbReference type="ARBA" id="ARBA00022741"/>
    </source>
</evidence>
<dbReference type="PANTHER" id="PTHR43585:SF2">
    <property type="entry name" value="ATP-GRASP ENZYME FSQD"/>
    <property type="match status" value="1"/>
</dbReference>
<keyword evidence="2 4" id="KW-0547">Nucleotide-binding</keyword>
<dbReference type="Pfam" id="PF13535">
    <property type="entry name" value="ATP-grasp_4"/>
    <property type="match status" value="1"/>
</dbReference>